<keyword evidence="4" id="KW-0694">RNA-binding</keyword>
<keyword evidence="2 5" id="KW-0413">Isomerase</keyword>
<dbReference type="AlphaFoldDB" id="A0A1F6N4Z9"/>
<dbReference type="SUPFAM" id="SSF55174">
    <property type="entry name" value="Alpha-L RNA-binding motif"/>
    <property type="match status" value="1"/>
</dbReference>
<dbReference type="Pfam" id="PF00849">
    <property type="entry name" value="PseudoU_synth_2"/>
    <property type="match status" value="1"/>
</dbReference>
<comment type="caution">
    <text evidence="7">The sequence shown here is derived from an EMBL/GenBank/DDBJ whole genome shotgun (WGS) entry which is preliminary data.</text>
</comment>
<dbReference type="PROSITE" id="PS50889">
    <property type="entry name" value="S4"/>
    <property type="match status" value="1"/>
</dbReference>
<sequence>MQKKYLVPTGVIARLDVWLTTEMNVTRSQVQKLIKMKQVFINDQEPKKMGDQLKAGDTVMVFETSQIPITKEKKINSIDLFSEIKIINETPDYIVINKPAGLIVHPDATVVGKKALAESNTLTGWLLQNYPKLDKVGEYVNRPGMVHRLDKDTSGLMVVAKTAASFEHLKEQFRSRSVIKKYYALAHGKLPIEHGFLNFLVARGKDGRMVARPNITEVTLKNVDSIQDGRVALTEFTVLQEYINYTYCDITLHTGRTHQIRVHFFAYNHPLVGDPLYFNKNIKREIDKKIGRVFLHSYHLEFHNQNNEIVTFAIPLPEKLKTVLAGLKSL</sequence>
<dbReference type="InterPro" id="IPR050188">
    <property type="entry name" value="RluA_PseudoU_synthase"/>
</dbReference>
<dbReference type="SUPFAM" id="SSF55120">
    <property type="entry name" value="Pseudouridine synthase"/>
    <property type="match status" value="1"/>
</dbReference>
<proteinExistence type="inferred from homology"/>
<feature type="active site" evidence="3">
    <location>
        <position position="150"/>
    </location>
</feature>
<dbReference type="PROSITE" id="PS01129">
    <property type="entry name" value="PSI_RLU"/>
    <property type="match status" value="1"/>
</dbReference>
<feature type="domain" description="RNA-binding S4" evidence="6">
    <location>
        <begin position="13"/>
        <end position="75"/>
    </location>
</feature>
<comment type="catalytic activity">
    <reaction evidence="5">
        <text>a uridine in RNA = a pseudouridine in RNA</text>
        <dbReference type="Rhea" id="RHEA:48348"/>
        <dbReference type="Rhea" id="RHEA-COMP:12068"/>
        <dbReference type="Rhea" id="RHEA-COMP:12069"/>
        <dbReference type="ChEBI" id="CHEBI:65314"/>
        <dbReference type="ChEBI" id="CHEBI:65315"/>
    </reaction>
</comment>
<dbReference type="Gene3D" id="3.30.2350.10">
    <property type="entry name" value="Pseudouridine synthase"/>
    <property type="match status" value="1"/>
</dbReference>
<dbReference type="CDD" id="cd02869">
    <property type="entry name" value="PseudoU_synth_RluA_like"/>
    <property type="match status" value="1"/>
</dbReference>
<evidence type="ECO:0000313" key="8">
    <source>
        <dbReference type="Proteomes" id="UP000177040"/>
    </source>
</evidence>
<dbReference type="GO" id="GO:0120159">
    <property type="term" value="F:rRNA pseudouridine synthase activity"/>
    <property type="evidence" value="ECO:0007669"/>
    <property type="project" value="UniProtKB-ARBA"/>
</dbReference>
<dbReference type="CDD" id="cd00165">
    <property type="entry name" value="S4"/>
    <property type="match status" value="1"/>
</dbReference>
<evidence type="ECO:0000313" key="7">
    <source>
        <dbReference type="EMBL" id="OGH78733.1"/>
    </source>
</evidence>
<dbReference type="NCBIfam" id="TIGR00005">
    <property type="entry name" value="rluA_subfam"/>
    <property type="match status" value="1"/>
</dbReference>
<dbReference type="InterPro" id="IPR036986">
    <property type="entry name" value="S4_RNA-bd_sf"/>
</dbReference>
<dbReference type="GO" id="GO:0000455">
    <property type="term" value="P:enzyme-directed rRNA pseudouridine synthesis"/>
    <property type="evidence" value="ECO:0007669"/>
    <property type="project" value="TreeGrafter"/>
</dbReference>
<dbReference type="InterPro" id="IPR006145">
    <property type="entry name" value="PsdUridine_synth_RsuA/RluA"/>
</dbReference>
<protein>
    <recommendedName>
        <fullName evidence="5">Pseudouridine synthase</fullName>
        <ecNumber evidence="5">5.4.99.-</ecNumber>
    </recommendedName>
</protein>
<dbReference type="EC" id="5.4.99.-" evidence="5"/>
<dbReference type="InterPro" id="IPR002942">
    <property type="entry name" value="S4_RNA-bd"/>
</dbReference>
<name>A0A1F6N4Z9_9BACT</name>
<dbReference type="SMART" id="SM00363">
    <property type="entry name" value="S4"/>
    <property type="match status" value="1"/>
</dbReference>
<dbReference type="InterPro" id="IPR006225">
    <property type="entry name" value="PsdUridine_synth_RluC/D"/>
</dbReference>
<comment type="function">
    <text evidence="5">Responsible for synthesis of pseudouridine from uracil.</text>
</comment>
<gene>
    <name evidence="7" type="ORF">A2983_04520</name>
</gene>
<comment type="similarity">
    <text evidence="1 5">Belongs to the pseudouridine synthase RluA family.</text>
</comment>
<evidence type="ECO:0000256" key="3">
    <source>
        <dbReference type="PIRSR" id="PIRSR606225-1"/>
    </source>
</evidence>
<dbReference type="PANTHER" id="PTHR21600:SF44">
    <property type="entry name" value="RIBOSOMAL LARGE SUBUNIT PSEUDOURIDINE SYNTHASE D"/>
    <property type="match status" value="1"/>
</dbReference>
<accession>A0A1F6N4Z9</accession>
<dbReference type="Gene3D" id="3.10.290.10">
    <property type="entry name" value="RNA-binding S4 domain"/>
    <property type="match status" value="1"/>
</dbReference>
<dbReference type="PANTHER" id="PTHR21600">
    <property type="entry name" value="MITOCHONDRIAL RNA PSEUDOURIDINE SYNTHASE"/>
    <property type="match status" value="1"/>
</dbReference>
<evidence type="ECO:0000256" key="2">
    <source>
        <dbReference type="ARBA" id="ARBA00023235"/>
    </source>
</evidence>
<dbReference type="GO" id="GO:0003723">
    <property type="term" value="F:RNA binding"/>
    <property type="evidence" value="ECO:0007669"/>
    <property type="project" value="UniProtKB-KW"/>
</dbReference>
<dbReference type="InterPro" id="IPR020103">
    <property type="entry name" value="PsdUridine_synth_cat_dom_sf"/>
</dbReference>
<dbReference type="EMBL" id="MFQH01000003">
    <property type="protein sequence ID" value="OGH78733.1"/>
    <property type="molecule type" value="Genomic_DNA"/>
</dbReference>
<evidence type="ECO:0000256" key="4">
    <source>
        <dbReference type="PROSITE-ProRule" id="PRU00182"/>
    </source>
</evidence>
<dbReference type="Pfam" id="PF01479">
    <property type="entry name" value="S4"/>
    <property type="match status" value="1"/>
</dbReference>
<organism evidence="7 8">
    <name type="scientific">Candidatus Magasanikbacteria bacterium RIFCSPLOWO2_01_FULL_40_15</name>
    <dbReference type="NCBI Taxonomy" id="1798686"/>
    <lineage>
        <taxon>Bacteria</taxon>
        <taxon>Candidatus Magasanikiibacteriota</taxon>
    </lineage>
</organism>
<evidence type="ECO:0000256" key="5">
    <source>
        <dbReference type="RuleBase" id="RU362028"/>
    </source>
</evidence>
<evidence type="ECO:0000259" key="6">
    <source>
        <dbReference type="SMART" id="SM00363"/>
    </source>
</evidence>
<dbReference type="Proteomes" id="UP000177040">
    <property type="component" value="Unassembled WGS sequence"/>
</dbReference>
<reference evidence="7 8" key="1">
    <citation type="journal article" date="2016" name="Nat. Commun.">
        <title>Thousands of microbial genomes shed light on interconnected biogeochemical processes in an aquifer system.</title>
        <authorList>
            <person name="Anantharaman K."/>
            <person name="Brown C.T."/>
            <person name="Hug L.A."/>
            <person name="Sharon I."/>
            <person name="Castelle C.J."/>
            <person name="Probst A.J."/>
            <person name="Thomas B.C."/>
            <person name="Singh A."/>
            <person name="Wilkins M.J."/>
            <person name="Karaoz U."/>
            <person name="Brodie E.L."/>
            <person name="Williams K.H."/>
            <person name="Hubbard S.S."/>
            <person name="Banfield J.F."/>
        </authorList>
    </citation>
    <scope>NUCLEOTIDE SEQUENCE [LARGE SCALE GENOMIC DNA]</scope>
</reference>
<dbReference type="InterPro" id="IPR006224">
    <property type="entry name" value="PsdUridine_synth_RluA-like_CS"/>
</dbReference>
<evidence type="ECO:0000256" key="1">
    <source>
        <dbReference type="ARBA" id="ARBA00010876"/>
    </source>
</evidence>